<feature type="region of interest" description="Disordered" evidence="5">
    <location>
        <begin position="577"/>
        <end position="619"/>
    </location>
</feature>
<feature type="compositionally biased region" description="Polar residues" evidence="5">
    <location>
        <begin position="791"/>
        <end position="815"/>
    </location>
</feature>
<keyword evidence="9" id="KW-1185">Reference proteome</keyword>
<proteinExistence type="predicted"/>
<evidence type="ECO:0000313" key="9">
    <source>
        <dbReference type="Proteomes" id="UP001293593"/>
    </source>
</evidence>
<name>A0AAE1N140_9FABA</name>
<dbReference type="SUPFAM" id="SSF46689">
    <property type="entry name" value="Homeodomain-like"/>
    <property type="match status" value="1"/>
</dbReference>
<dbReference type="InterPro" id="IPR009057">
    <property type="entry name" value="Homeodomain-like_sf"/>
</dbReference>
<keyword evidence="3" id="KW-0804">Transcription</keyword>
<feature type="region of interest" description="Disordered" evidence="5">
    <location>
        <begin position="485"/>
        <end position="532"/>
    </location>
</feature>
<protein>
    <recommendedName>
        <fullName evidence="10">SANT domain-containing protein</fullName>
    </recommendedName>
</protein>
<dbReference type="PANTHER" id="PTHR13859">
    <property type="entry name" value="ATROPHIN-RELATED"/>
    <property type="match status" value="1"/>
</dbReference>
<feature type="compositionally biased region" description="Basic and acidic residues" evidence="5">
    <location>
        <begin position="578"/>
        <end position="588"/>
    </location>
</feature>
<evidence type="ECO:0008006" key="10">
    <source>
        <dbReference type="Google" id="ProtNLM"/>
    </source>
</evidence>
<dbReference type="GO" id="GO:0003714">
    <property type="term" value="F:transcription corepressor activity"/>
    <property type="evidence" value="ECO:0007669"/>
    <property type="project" value="TreeGrafter"/>
</dbReference>
<dbReference type="EMBL" id="JAWXYG010000002">
    <property type="protein sequence ID" value="KAK4281064.1"/>
    <property type="molecule type" value="Genomic_DNA"/>
</dbReference>
<feature type="compositionally biased region" description="Polar residues" evidence="5">
    <location>
        <begin position="750"/>
        <end position="765"/>
    </location>
</feature>
<comment type="caution">
    <text evidence="8">The sequence shown here is derived from an EMBL/GenBank/DDBJ whole genome shotgun (WGS) entry which is preliminary data.</text>
</comment>
<dbReference type="PANTHER" id="PTHR13859:SF11">
    <property type="entry name" value="GRUNGE, ISOFORM J"/>
    <property type="match status" value="1"/>
</dbReference>
<feature type="region of interest" description="Disordered" evidence="5">
    <location>
        <begin position="1"/>
        <end position="39"/>
    </location>
</feature>
<evidence type="ECO:0000256" key="1">
    <source>
        <dbReference type="ARBA" id="ARBA00004123"/>
    </source>
</evidence>
<keyword evidence="4" id="KW-0539">Nucleus</keyword>
<comment type="subcellular location">
    <subcellularLocation>
        <location evidence="1">Nucleus</location>
    </subcellularLocation>
</comment>
<dbReference type="Proteomes" id="UP001293593">
    <property type="component" value="Unassembled WGS sequence"/>
</dbReference>
<feature type="domain" description="DUF7952" evidence="7">
    <location>
        <begin position="144"/>
        <end position="274"/>
    </location>
</feature>
<feature type="compositionally biased region" description="Basic and acidic residues" evidence="5">
    <location>
        <begin position="7"/>
        <end position="19"/>
    </location>
</feature>
<sequence length="842" mass="94960">MDILCLDDNREGTEGKSFDRSPTSSSSDMDAEFGDPQELPRIGDQYQAEIPPLITSPCSSQLINELRDSEVMVNMPESLELPIPLMRACSKAESRRGASESVFSEEGQVISENDCDQFKVEHLRGKLDEAQDMYLIPELRVESWTVIEYDSFLLGLYVFGKNFNFVKRFVGSKKMGHILSFYYGKFYRSESYRRWSEYRKLRSKRCIYGQKIFTGWRQQELLSRLFSHVSKECQNTLVELSRNFVEGKMPFQEYVFALKNTVGVGLLIDAVGLGKGKQDLTGTAVEPTKINHVFSIHREIPLGKACSSLSSADIIKFLTGGFRLSKARSSDLFWEAVWPRLLAKGWRSEKPKDYIPSVSKQSLVFLTPGVKKFSRWKLVKGNHYFDSVSDVLNKVASDPRLLESEVEGTEGRVNGENGQDKDKQDPFGSSNKQQRRYLQPLNSTCNQMKFTIVDTSIAYDLEQRKVTEVRSLPFETLNISTLISHSSCESEQDTSEETEHQSEQTNSSSHEVEYADKGLSVESKDCTPTSEAPKAEELVVEYHKCGSDLHNDERSEENNEFHFSQMVVGYHKCGSGLHNDERSEENNEFHFSQNVSSSCSSRPTNHEELRHRNEISPTGMKLDLNEPTSPSNPCDASEGLFLSVDLQNMSSPSSLVKGSPSGSHFDIATHQKHLEGEECEEKPKTRMLIDLNIPHVPPELGTDMETEIPSFVVELQNNDIQCASSSSSSYVKTQLNQIEKKLPDVHKEQQPNTVSRRQSTRNRPLTTKALEAIEYSLLSPKRKRKNVEYSYKNSKSQCLGTSGGKTVSITSNNGTDNVTAEEVNELQAHSTSSLSSEVRHNV</sequence>
<dbReference type="AlphaFoldDB" id="A0AAE1N140"/>
<feature type="region of interest" description="Disordered" evidence="5">
    <location>
        <begin position="402"/>
        <end position="433"/>
    </location>
</feature>
<dbReference type="GO" id="GO:0005634">
    <property type="term" value="C:nucleus"/>
    <property type="evidence" value="ECO:0007669"/>
    <property type="project" value="UniProtKB-SubCell"/>
</dbReference>
<dbReference type="Gene3D" id="1.10.10.60">
    <property type="entry name" value="Homeodomain-like"/>
    <property type="match status" value="1"/>
</dbReference>
<dbReference type="InterPro" id="IPR056067">
    <property type="entry name" value="DUF7650"/>
</dbReference>
<feature type="region of interest" description="Disordered" evidence="5">
    <location>
        <begin position="790"/>
        <end position="815"/>
    </location>
</feature>
<evidence type="ECO:0000259" key="6">
    <source>
        <dbReference type="Pfam" id="PF24662"/>
    </source>
</evidence>
<accession>A0AAE1N140</accession>
<evidence type="ECO:0000256" key="5">
    <source>
        <dbReference type="SAM" id="MobiDB-lite"/>
    </source>
</evidence>
<gene>
    <name evidence="8" type="ORF">QN277_012603</name>
</gene>
<evidence type="ECO:0000313" key="8">
    <source>
        <dbReference type="EMBL" id="KAK4281064.1"/>
    </source>
</evidence>
<dbReference type="InterPro" id="IPR057712">
    <property type="entry name" value="DUF7952"/>
</dbReference>
<organism evidence="8 9">
    <name type="scientific">Acacia crassicarpa</name>
    <name type="common">northern wattle</name>
    <dbReference type="NCBI Taxonomy" id="499986"/>
    <lineage>
        <taxon>Eukaryota</taxon>
        <taxon>Viridiplantae</taxon>
        <taxon>Streptophyta</taxon>
        <taxon>Embryophyta</taxon>
        <taxon>Tracheophyta</taxon>
        <taxon>Spermatophyta</taxon>
        <taxon>Magnoliopsida</taxon>
        <taxon>eudicotyledons</taxon>
        <taxon>Gunneridae</taxon>
        <taxon>Pentapetalae</taxon>
        <taxon>rosids</taxon>
        <taxon>fabids</taxon>
        <taxon>Fabales</taxon>
        <taxon>Fabaceae</taxon>
        <taxon>Caesalpinioideae</taxon>
        <taxon>mimosoid clade</taxon>
        <taxon>Acacieae</taxon>
        <taxon>Acacia</taxon>
    </lineage>
</organism>
<evidence type="ECO:0000256" key="4">
    <source>
        <dbReference type="ARBA" id="ARBA00023242"/>
    </source>
</evidence>
<dbReference type="Pfam" id="PF25826">
    <property type="entry name" value="DUF7952"/>
    <property type="match status" value="1"/>
</dbReference>
<feature type="compositionally biased region" description="Basic and acidic residues" evidence="5">
    <location>
        <begin position="604"/>
        <end position="614"/>
    </location>
</feature>
<reference evidence="8" key="1">
    <citation type="submission" date="2023-10" db="EMBL/GenBank/DDBJ databases">
        <title>Chromosome-level genome of the transformable northern wattle, Acacia crassicarpa.</title>
        <authorList>
            <person name="Massaro I."/>
            <person name="Sinha N.R."/>
            <person name="Poethig S."/>
            <person name="Leichty A.R."/>
        </authorList>
    </citation>
    <scope>NUCLEOTIDE SEQUENCE</scope>
    <source>
        <strain evidence="8">Acra3RX</strain>
        <tissue evidence="8">Leaf</tissue>
    </source>
</reference>
<feature type="domain" description="DUF7650" evidence="6">
    <location>
        <begin position="312"/>
        <end position="399"/>
    </location>
</feature>
<keyword evidence="2" id="KW-0805">Transcription regulation</keyword>
<dbReference type="Pfam" id="PF24662">
    <property type="entry name" value="DUF7650"/>
    <property type="match status" value="1"/>
</dbReference>
<evidence type="ECO:0000256" key="3">
    <source>
        <dbReference type="ARBA" id="ARBA00023163"/>
    </source>
</evidence>
<evidence type="ECO:0000259" key="7">
    <source>
        <dbReference type="Pfam" id="PF25826"/>
    </source>
</evidence>
<feature type="region of interest" description="Disordered" evidence="5">
    <location>
        <begin position="741"/>
        <end position="767"/>
    </location>
</feature>
<feature type="compositionally biased region" description="Polar residues" evidence="5">
    <location>
        <begin position="589"/>
        <end position="603"/>
    </location>
</feature>
<evidence type="ECO:0000256" key="2">
    <source>
        <dbReference type="ARBA" id="ARBA00023015"/>
    </source>
</evidence>